<reference evidence="2 3" key="1">
    <citation type="submission" date="2024-03" db="EMBL/GenBank/DDBJ databases">
        <title>Genome-scale model development and genomic sequencing of the oleaginous clade Lipomyces.</title>
        <authorList>
            <consortium name="Lawrence Berkeley National Laboratory"/>
            <person name="Czajka J.J."/>
            <person name="Han Y."/>
            <person name="Kim J."/>
            <person name="Mondo S.J."/>
            <person name="Hofstad B.A."/>
            <person name="Robles A."/>
            <person name="Haridas S."/>
            <person name="Riley R."/>
            <person name="LaButti K."/>
            <person name="Pangilinan J."/>
            <person name="Andreopoulos W."/>
            <person name="Lipzen A."/>
            <person name="Yan J."/>
            <person name="Wang M."/>
            <person name="Ng V."/>
            <person name="Grigoriev I.V."/>
            <person name="Spatafora J.W."/>
            <person name="Magnuson J.K."/>
            <person name="Baker S.E."/>
            <person name="Pomraning K.R."/>
        </authorList>
    </citation>
    <scope>NUCLEOTIDE SEQUENCE [LARGE SCALE GENOMIC DNA]</scope>
    <source>
        <strain evidence="2 3">Phaff 52-87</strain>
    </source>
</reference>
<organism evidence="2 3">
    <name type="scientific">Myxozyma melibiosi</name>
    <dbReference type="NCBI Taxonomy" id="54550"/>
    <lineage>
        <taxon>Eukaryota</taxon>
        <taxon>Fungi</taxon>
        <taxon>Dikarya</taxon>
        <taxon>Ascomycota</taxon>
        <taxon>Saccharomycotina</taxon>
        <taxon>Lipomycetes</taxon>
        <taxon>Lipomycetales</taxon>
        <taxon>Lipomycetaceae</taxon>
        <taxon>Myxozyma</taxon>
    </lineage>
</organism>
<keyword evidence="3" id="KW-1185">Reference proteome</keyword>
<accession>A0ABR1FDC3</accession>
<sequence>MTDDAMLPTGAWDTHVHIFAPSTHPYASTRSYSPLEAPLPALLAHSRSISATDSPTNLVLVQPSPYGRENSLLVEALASLNSDPALSSVRARGIAVVDSGSATAESLQVLHDSGVRGLRINLESSVNARYSTDELKTVIADSAAAISFLPGWVLQLFIKSTLWDDLLPFVMTLRVPIIADHLGGLLGASKSPVVDSANPLSQPGYASLVRLAREGRVYIKVSGLYRASNARPGFEDLEPIISALARDAPDQLLYASDWPHTGEAKDRLKRSSDAPEAFQVIDDRLVIANLRKWVAPVVWQKMCVDNPARLFSN</sequence>
<dbReference type="Proteomes" id="UP001498771">
    <property type="component" value="Unassembled WGS sequence"/>
</dbReference>
<evidence type="ECO:0000259" key="1">
    <source>
        <dbReference type="Pfam" id="PF04909"/>
    </source>
</evidence>
<dbReference type="Gene3D" id="3.20.20.140">
    <property type="entry name" value="Metal-dependent hydrolases"/>
    <property type="match status" value="1"/>
</dbReference>
<protein>
    <recommendedName>
        <fullName evidence="1">Amidohydrolase-related domain-containing protein</fullName>
    </recommendedName>
</protein>
<dbReference type="PANTHER" id="PTHR35563">
    <property type="entry name" value="BARREL METAL-DEPENDENT HYDROLASE, PUTATIVE (AFU_ORTHOLOGUE AFUA_1G16240)-RELATED"/>
    <property type="match status" value="1"/>
</dbReference>
<dbReference type="InterPro" id="IPR006680">
    <property type="entry name" value="Amidohydro-rel"/>
</dbReference>
<gene>
    <name evidence="2" type="ORF">BZA70DRAFT_27772</name>
</gene>
<dbReference type="GeneID" id="90037997"/>
<name>A0ABR1FDC3_9ASCO</name>
<dbReference type="RefSeq" id="XP_064770874.1">
    <property type="nucleotide sequence ID" value="XM_064912485.1"/>
</dbReference>
<dbReference type="SUPFAM" id="SSF51556">
    <property type="entry name" value="Metallo-dependent hydrolases"/>
    <property type="match status" value="1"/>
</dbReference>
<proteinExistence type="predicted"/>
<evidence type="ECO:0000313" key="3">
    <source>
        <dbReference type="Proteomes" id="UP001498771"/>
    </source>
</evidence>
<feature type="domain" description="Amidohydrolase-related" evidence="1">
    <location>
        <begin position="13"/>
        <end position="311"/>
    </location>
</feature>
<dbReference type="PANTHER" id="PTHR35563:SF2">
    <property type="entry name" value="BARREL METAL-DEPENDENT HYDROLASE, PUTATIVE (AFU_ORTHOLOGUE AFUA_1G16240)-RELATED"/>
    <property type="match status" value="1"/>
</dbReference>
<dbReference type="InterPro" id="IPR052358">
    <property type="entry name" value="Aro_Compnd_Degr_Hydrolases"/>
</dbReference>
<dbReference type="Pfam" id="PF04909">
    <property type="entry name" value="Amidohydro_2"/>
    <property type="match status" value="1"/>
</dbReference>
<comment type="caution">
    <text evidence="2">The sequence shown here is derived from an EMBL/GenBank/DDBJ whole genome shotgun (WGS) entry which is preliminary data.</text>
</comment>
<dbReference type="EMBL" id="JBBJBU010000001">
    <property type="protein sequence ID" value="KAK7207841.1"/>
    <property type="molecule type" value="Genomic_DNA"/>
</dbReference>
<dbReference type="InterPro" id="IPR032466">
    <property type="entry name" value="Metal_Hydrolase"/>
</dbReference>
<evidence type="ECO:0000313" key="2">
    <source>
        <dbReference type="EMBL" id="KAK7207841.1"/>
    </source>
</evidence>